<organism evidence="2 12">
    <name type="scientific">Bacteroides caccae</name>
    <dbReference type="NCBI Taxonomy" id="47678"/>
    <lineage>
        <taxon>Bacteria</taxon>
        <taxon>Pseudomonadati</taxon>
        <taxon>Bacteroidota</taxon>
        <taxon>Bacteroidia</taxon>
        <taxon>Bacteroidales</taxon>
        <taxon>Bacteroidaceae</taxon>
        <taxon>Bacteroides</taxon>
    </lineage>
</organism>
<dbReference type="Gene3D" id="3.30.160.150">
    <property type="entry name" value="Lipoprotein like domain"/>
    <property type="match status" value="1"/>
</dbReference>
<dbReference type="Pfam" id="PF04390">
    <property type="entry name" value="LptE"/>
    <property type="match status" value="1"/>
</dbReference>
<dbReference type="InterPro" id="IPR007485">
    <property type="entry name" value="LPS_assembly_LptE"/>
</dbReference>
<dbReference type="Proteomes" id="UP000491168">
    <property type="component" value="Unassembled WGS sequence"/>
</dbReference>
<dbReference type="EMBL" id="QRKD01000001">
    <property type="protein sequence ID" value="RHH95111.1"/>
    <property type="molecule type" value="Genomic_DNA"/>
</dbReference>
<reference evidence="15 16" key="3">
    <citation type="journal article" date="2019" name="Nat. Med.">
        <title>A library of human gut bacterial isolates paired with longitudinal multiomics data enables mechanistic microbiome research.</title>
        <authorList>
            <person name="Poyet M."/>
            <person name="Groussin M."/>
            <person name="Gibbons S.M."/>
            <person name="Avila-Pacheco J."/>
            <person name="Jiang X."/>
            <person name="Kearney S.M."/>
            <person name="Perrotta A.R."/>
            <person name="Berdy B."/>
            <person name="Zhao S."/>
            <person name="Lieberman T.D."/>
            <person name="Swanson P.K."/>
            <person name="Smith M."/>
            <person name="Roesemann S."/>
            <person name="Alexander J.E."/>
            <person name="Rich S.A."/>
            <person name="Livny J."/>
            <person name="Vlamakis H."/>
            <person name="Clish C."/>
            <person name="Bullock K."/>
            <person name="Deik A."/>
            <person name="Scott J."/>
            <person name="Pierce K.A."/>
            <person name="Xavier R.J."/>
            <person name="Alm E.J."/>
        </authorList>
    </citation>
    <scope>NUCLEOTIDE SEQUENCE [LARGE SCALE GENOMIC DNA]</scope>
    <source>
        <strain evidence="6 15">BIOML-A19</strain>
        <strain evidence="5 18">BIOML-A21</strain>
        <strain evidence="4 16">BIOML-A25</strain>
        <strain evidence="3 17">BIOML-A31</strain>
    </source>
</reference>
<dbReference type="EMBL" id="CP103166">
    <property type="protein sequence ID" value="UVQ98363.1"/>
    <property type="molecule type" value="Genomic_DNA"/>
</dbReference>
<reference evidence="7" key="5">
    <citation type="submission" date="2023-07" db="EMBL/GenBank/DDBJ databases">
        <title>Whole Genome Sequencing of Colonoscopy isolates.</title>
        <authorList>
            <person name="Surve S.V."/>
            <person name="Valls R.A."/>
            <person name="Barrak K.E."/>
            <person name="Gardner T.B."/>
            <person name="O'Toole G.A."/>
        </authorList>
    </citation>
    <scope>NUCLEOTIDE SEQUENCE</scope>
    <source>
        <strain evidence="7">GP0119</strain>
    </source>
</reference>
<dbReference type="RefSeq" id="WP_005679355.1">
    <property type="nucleotide sequence ID" value="NZ_CABMOQ010000005.1"/>
</dbReference>
<dbReference type="KEGG" id="bcac:CGC64_08195"/>
<dbReference type="Proteomes" id="UP001060260">
    <property type="component" value="Chromosome"/>
</dbReference>
<gene>
    <name evidence="10" type="primary">lptE</name>
    <name evidence="9" type="ORF">DW190_02425</name>
    <name evidence="8" type="ORF">DW794_18730</name>
    <name evidence="1" type="ORF">ERS852494_03064</name>
    <name evidence="2" type="ORF">ERS852558_03747</name>
    <name evidence="6" type="ORF">F2Y31_10395</name>
    <name evidence="5" type="ORF">F2Y35_10420</name>
    <name evidence="3" type="ORF">F2Y36_13170</name>
    <name evidence="4" type="ORF">F2Y39_13455</name>
    <name evidence="10" type="ORF">NXW23_08630</name>
    <name evidence="7" type="ORF">Q4469_03175</name>
</gene>
<accession>A0A174WNA3</accession>
<dbReference type="STRING" id="47678.ERS852494_03064"/>
<evidence type="ECO:0000313" key="4">
    <source>
        <dbReference type="EMBL" id="KAA5475901.1"/>
    </source>
</evidence>
<reference evidence="10" key="4">
    <citation type="submission" date="2022-08" db="EMBL/GenBank/DDBJ databases">
        <title>Genome Sequencing of Bacteroides fragilis Group Isolates with Nanopore Technology.</title>
        <authorList>
            <person name="Tisza M.J."/>
            <person name="Smith D."/>
            <person name="Dekker J.P."/>
        </authorList>
    </citation>
    <scope>NUCLEOTIDE SEQUENCE</scope>
    <source>
        <strain evidence="10">BFG-474</strain>
    </source>
</reference>
<evidence type="ECO:0000313" key="5">
    <source>
        <dbReference type="EMBL" id="KAA5491782.1"/>
    </source>
</evidence>
<evidence type="ECO:0000313" key="16">
    <source>
        <dbReference type="Proteomes" id="UP000427825"/>
    </source>
</evidence>
<evidence type="ECO:0000313" key="10">
    <source>
        <dbReference type="EMBL" id="UVQ98363.1"/>
    </source>
</evidence>
<evidence type="ECO:0000313" key="15">
    <source>
        <dbReference type="Proteomes" id="UP000368418"/>
    </source>
</evidence>
<evidence type="ECO:0000313" key="2">
    <source>
        <dbReference type="EMBL" id="CUQ48733.1"/>
    </source>
</evidence>
<evidence type="ECO:0000313" key="14">
    <source>
        <dbReference type="Proteomes" id="UP000284689"/>
    </source>
</evidence>
<dbReference type="Proteomes" id="UP000095725">
    <property type="component" value="Unassembled WGS sequence"/>
</dbReference>
<evidence type="ECO:0000313" key="18">
    <source>
        <dbReference type="Proteomes" id="UP000491168"/>
    </source>
</evidence>
<dbReference type="Proteomes" id="UP000427825">
    <property type="component" value="Unassembled WGS sequence"/>
</dbReference>
<proteinExistence type="predicted"/>
<dbReference type="EMBL" id="CZBL01000018">
    <property type="protein sequence ID" value="CUQ48733.1"/>
    <property type="molecule type" value="Genomic_DNA"/>
</dbReference>
<dbReference type="AlphaFoldDB" id="A0A174WNA3"/>
<dbReference type="EMBL" id="VVYJ01000007">
    <property type="protein sequence ID" value="KAA5475901.1"/>
    <property type="molecule type" value="Genomic_DNA"/>
</dbReference>
<dbReference type="Proteomes" id="UP000283512">
    <property type="component" value="Unassembled WGS sequence"/>
</dbReference>
<name>A0A174WNA3_9BACE</name>
<protein>
    <submittedName>
        <fullName evidence="10">LPS assembly lipoprotein LptE</fullName>
    </submittedName>
    <submittedName>
        <fullName evidence="7">LptE family protein</fullName>
    </submittedName>
</protein>
<dbReference type="EMBL" id="JAUONL010000002">
    <property type="protein sequence ID" value="MDO6356703.1"/>
    <property type="molecule type" value="Genomic_DNA"/>
</dbReference>
<dbReference type="GO" id="GO:0043165">
    <property type="term" value="P:Gram-negative-bacterium-type cell outer membrane assembly"/>
    <property type="evidence" value="ECO:0007669"/>
    <property type="project" value="InterPro"/>
</dbReference>
<dbReference type="PROSITE" id="PS51257">
    <property type="entry name" value="PROKAR_LIPOPROTEIN"/>
    <property type="match status" value="1"/>
</dbReference>
<evidence type="ECO:0000313" key="6">
    <source>
        <dbReference type="EMBL" id="KAA5498994.1"/>
    </source>
</evidence>
<evidence type="ECO:0000313" key="12">
    <source>
        <dbReference type="Proteomes" id="UP000095725"/>
    </source>
</evidence>
<evidence type="ECO:0000313" key="9">
    <source>
        <dbReference type="EMBL" id="RHH95111.1"/>
    </source>
</evidence>
<dbReference type="EMBL" id="VVYF01000009">
    <property type="protein sequence ID" value="KAA5491782.1"/>
    <property type="molecule type" value="Genomic_DNA"/>
</dbReference>
<dbReference type="GO" id="GO:0019867">
    <property type="term" value="C:outer membrane"/>
    <property type="evidence" value="ECO:0007669"/>
    <property type="project" value="InterPro"/>
</dbReference>
<dbReference type="EMBL" id="VVYD01000008">
    <property type="protein sequence ID" value="KAA5498994.1"/>
    <property type="molecule type" value="Genomic_DNA"/>
</dbReference>
<evidence type="ECO:0000313" key="3">
    <source>
        <dbReference type="EMBL" id="KAA5462582.1"/>
    </source>
</evidence>
<keyword evidence="10" id="KW-0449">Lipoprotein</keyword>
<dbReference type="Proteomes" id="UP000475905">
    <property type="component" value="Unassembled WGS sequence"/>
</dbReference>
<reference evidence="11 12" key="1">
    <citation type="submission" date="2015-09" db="EMBL/GenBank/DDBJ databases">
        <authorList>
            <consortium name="Pathogen Informatics"/>
        </authorList>
    </citation>
    <scope>NUCLEOTIDE SEQUENCE [LARGE SCALE GENOMIC DNA]</scope>
    <source>
        <strain evidence="1 11">2789STDY5834880</strain>
        <strain evidence="2 12">2789STDY5834946</strain>
    </source>
</reference>
<dbReference type="EMBL" id="CZAI01000007">
    <property type="protein sequence ID" value="CUP78059.1"/>
    <property type="molecule type" value="Genomic_DNA"/>
</dbReference>
<dbReference type="Proteomes" id="UP001170023">
    <property type="component" value="Unassembled WGS sequence"/>
</dbReference>
<evidence type="ECO:0000313" key="11">
    <source>
        <dbReference type="Proteomes" id="UP000095657"/>
    </source>
</evidence>
<reference evidence="13 14" key="2">
    <citation type="submission" date="2018-08" db="EMBL/GenBank/DDBJ databases">
        <title>A genome reference for cultivated species of the human gut microbiota.</title>
        <authorList>
            <person name="Zou Y."/>
            <person name="Xue W."/>
            <person name="Luo G."/>
        </authorList>
    </citation>
    <scope>NUCLEOTIDE SEQUENCE [LARGE SCALE GENOMIC DNA]</scope>
    <source>
        <strain evidence="9 13">AM16-49B</strain>
        <strain evidence="8 14">AM31-16AC</strain>
    </source>
</reference>
<dbReference type="Proteomes" id="UP000368418">
    <property type="component" value="Unassembled WGS sequence"/>
</dbReference>
<dbReference type="Proteomes" id="UP000095657">
    <property type="component" value="Unassembled WGS sequence"/>
</dbReference>
<evidence type="ECO:0000313" key="7">
    <source>
        <dbReference type="EMBL" id="MDO6356703.1"/>
    </source>
</evidence>
<dbReference type="GeneID" id="75113367"/>
<evidence type="ECO:0000313" key="13">
    <source>
        <dbReference type="Proteomes" id="UP000283512"/>
    </source>
</evidence>
<dbReference type="EMBL" id="VVYP01000016">
    <property type="protein sequence ID" value="KAA5462582.1"/>
    <property type="molecule type" value="Genomic_DNA"/>
</dbReference>
<evidence type="ECO:0000313" key="8">
    <source>
        <dbReference type="EMBL" id="RHD43720.1"/>
    </source>
</evidence>
<dbReference type="EMBL" id="QSJD01000041">
    <property type="protein sequence ID" value="RHD43720.1"/>
    <property type="molecule type" value="Genomic_DNA"/>
</dbReference>
<evidence type="ECO:0000313" key="1">
    <source>
        <dbReference type="EMBL" id="CUP78059.1"/>
    </source>
</evidence>
<evidence type="ECO:0000313" key="17">
    <source>
        <dbReference type="Proteomes" id="UP000475905"/>
    </source>
</evidence>
<sequence>MNWIKKITPRVALLLALPLVVIACTVSYKFNGSSINYDKVKTISIADFPIKSEYVYAPLATKFNEDLKDIFIRQTRLQLLKPNQNADLQIDGEITGYNQYNQAVSADGYSSETKLTITVNVRFVNNTNHAEDFEQQFSAFRTYDSSQLLTAVQDGLIAEMTKEITDQIFNATVANW</sequence>
<dbReference type="Proteomes" id="UP000284689">
    <property type="component" value="Unassembled WGS sequence"/>
</dbReference>